<dbReference type="Proteomes" id="UP000598297">
    <property type="component" value="Unassembled WGS sequence"/>
</dbReference>
<organism evidence="2 3">
    <name type="scientific">Streptomyces boluensis</name>
    <dbReference type="NCBI Taxonomy" id="1775135"/>
    <lineage>
        <taxon>Bacteria</taxon>
        <taxon>Bacillati</taxon>
        <taxon>Actinomycetota</taxon>
        <taxon>Actinomycetes</taxon>
        <taxon>Kitasatosporales</taxon>
        <taxon>Streptomycetaceae</taxon>
        <taxon>Streptomyces</taxon>
    </lineage>
</organism>
<dbReference type="InterPro" id="IPR004155">
    <property type="entry name" value="PBS_lyase_HEAT"/>
</dbReference>
<dbReference type="OrthoDB" id="3273854at2"/>
<dbReference type="AlphaFoldDB" id="A0A964UL10"/>
<dbReference type="EMBL" id="JAAAHS010000015">
    <property type="protein sequence ID" value="NBE50577.1"/>
    <property type="molecule type" value="Genomic_DNA"/>
</dbReference>
<comment type="caution">
    <text evidence="2">The sequence shown here is derived from an EMBL/GenBank/DDBJ whole genome shotgun (WGS) entry which is preliminary data.</text>
</comment>
<evidence type="ECO:0000256" key="1">
    <source>
        <dbReference type="SAM" id="MobiDB-lite"/>
    </source>
</evidence>
<protein>
    <submittedName>
        <fullName evidence="2">Uncharacterized protein</fullName>
    </submittedName>
</protein>
<evidence type="ECO:0000313" key="2">
    <source>
        <dbReference type="EMBL" id="NBE50577.1"/>
    </source>
</evidence>
<dbReference type="SMART" id="SM00567">
    <property type="entry name" value="EZ_HEAT"/>
    <property type="match status" value="2"/>
</dbReference>
<accession>A0A964UL10</accession>
<evidence type="ECO:0000313" key="3">
    <source>
        <dbReference type="Proteomes" id="UP000598297"/>
    </source>
</evidence>
<gene>
    <name evidence="2" type="ORF">GUY60_03885</name>
</gene>
<dbReference type="RefSeq" id="WP_161693743.1">
    <property type="nucleotide sequence ID" value="NZ_JAAAHS010000015.1"/>
</dbReference>
<proteinExistence type="predicted"/>
<sequence>MAPHTSPQPLTPGWLSIHFDDQPFPARTSSLAGYARTLAPDAYAALHRTLDAGTVYERHTALFLAVARRDLPTVGAALADPVLRRRALSAAIRLPVPEEPLERLALNPARAVRHDTYRVLRLSRRDRLAARLLPRVHERYGADDAARLLPACPSATVDTWLPRLDPPHGVLRTLTRTAPLAVARLIAARYAQLTPQDRSAVHSFGRHHRDLASIAAIRDPEAALVLVRAVPHLLDGRAAVAVLRQPAAALDALRAARPPGRGEAEPVGPADRPSSQLRVPPGPLPKKVRTALHRLAPDDLIELAEHCADGVRRQHPGERQDVAPDSMLMLLPPAERLRIVTRRAERLRGGFGALPVRVLAALEPADRAPLIEPLRQRWARRHRRAARYAVVLPLSMVEPLLIEMAGQHRLHDRYLAWPTLLACAELNGDPAEFARIAALCERAWHDRDEIRRHTLTQLAGAAAELLRALPRQVLRDAALTAVQSRDSSSGTLTAAGRLLRRSTLAQISGQDLENAAYSAGLLCQVLNDTRHPLHASRRYGTESYRSSGGRRSGGAVQPLPLDTATAQALWAAISVDATPHTRENPALCVTLAELLAPHLERLPDLDRRVHDIALTSTDPTLAARAAGLWVAPSARREQRCAELIAQDVSFADVPRVLHTLATRRTDLLDPVIAAATDGLTGHLRPRATPWVPCVAPAVTGRWLPRQRRALNEHYARVARDEDVPLHTRADAASRLRTPELLTGLADEAPQPVAAAALGALGVTASVVTVEAAPDAEEPADESIACLLRHTGRGGVRGRAAMAALRQVFGTRPADEAVTLLGSVLTDLANPVGSRKEAARALGELPDAAAFDALLTAWDVENQHRDVRAVLAQFLVARVDRPDIADRLVPCLDEPALREVVLHTRVVHDLGHASGSASGPVSGPAHWATAYTAFLIRVLHTTGMSHDAVATACRTLAARSVPDPEAALRALAEVLLDPARAPREWRAAAEALLRVPAGPVGTPTVTAVLDTWRRLVSRARDAESPLRADMLRRLTACAELLSNESGAGHGGGGASLNEAATTDGLADALESVGLHARAARARRDALAAELCAGKYRPERWDRFLQTLERHNNPWGGVYAIPGYVTVPPPAAFLTAAKDLRERGSVVAARFALALVRIGGQRSSWTADWRSELDALRAHEDAETALEAELVSPDES</sequence>
<reference evidence="2" key="1">
    <citation type="submission" date="2020-01" db="EMBL/GenBank/DDBJ databases">
        <title>Whole-genome analyses of novel actinobacteria.</title>
        <authorList>
            <person name="Sahin N."/>
        </authorList>
    </citation>
    <scope>NUCLEOTIDE SEQUENCE</scope>
    <source>
        <strain evidence="2">YC537</strain>
    </source>
</reference>
<feature type="region of interest" description="Disordered" evidence="1">
    <location>
        <begin position="534"/>
        <end position="558"/>
    </location>
</feature>
<feature type="region of interest" description="Disordered" evidence="1">
    <location>
        <begin position="255"/>
        <end position="284"/>
    </location>
</feature>
<keyword evidence="3" id="KW-1185">Reference proteome</keyword>
<name>A0A964UL10_9ACTN</name>